<reference evidence="1 2" key="1">
    <citation type="submission" date="2019-09" db="EMBL/GenBank/DDBJ databases">
        <title>Polymorphobacter sp. isolated from a lake in China.</title>
        <authorList>
            <person name="Liu Z."/>
        </authorList>
    </citation>
    <scope>NUCLEOTIDE SEQUENCE [LARGE SCALE GENOMIC DNA]</scope>
    <source>
        <strain evidence="1 2">D40P</strain>
    </source>
</reference>
<evidence type="ECO:0000313" key="2">
    <source>
        <dbReference type="Proteomes" id="UP000481327"/>
    </source>
</evidence>
<gene>
    <name evidence="1" type="ORF">F3168_01505</name>
</gene>
<proteinExistence type="predicted"/>
<dbReference type="OrthoDB" id="713485at2"/>
<dbReference type="AlphaFoldDB" id="A0A7C9GSP7"/>
<dbReference type="Gene3D" id="2.60.120.10">
    <property type="entry name" value="Jelly Rolls"/>
    <property type="match status" value="1"/>
</dbReference>
<accession>A0A7C9GSP7</accession>
<dbReference type="Proteomes" id="UP000481327">
    <property type="component" value="Unassembled WGS sequence"/>
</dbReference>
<evidence type="ECO:0000313" key="1">
    <source>
        <dbReference type="EMBL" id="MQT15938.1"/>
    </source>
</evidence>
<dbReference type="PANTHER" id="PTHR36156:SF2">
    <property type="entry name" value="CUPIN TYPE-2 DOMAIN-CONTAINING PROTEIN"/>
    <property type="match status" value="1"/>
</dbReference>
<dbReference type="InterPro" id="IPR011051">
    <property type="entry name" value="RmlC_Cupin_sf"/>
</dbReference>
<sequence>MRRIVTGDNAAGQSVIIIDGGPSAFAGDPDLGGLFEIWEDSASGPLDPNDHRDLGTTTAVLGPRPGNVQVRWFVVSPLPEGVPKPQLDAVVRDVFAGFDGDRHIIDQSRHPAMHETHSIDVICLLQGDVSLVLEGGETRVKPGQVVIQRGTNHAWVAHGGPALLLAVLIDRPVVRAPA</sequence>
<organism evidence="1 2">
    <name type="scientific">Sandarakinorhabdus fusca</name>
    <dbReference type="NCBI Taxonomy" id="1439888"/>
    <lineage>
        <taxon>Bacteria</taxon>
        <taxon>Pseudomonadati</taxon>
        <taxon>Pseudomonadota</taxon>
        <taxon>Alphaproteobacteria</taxon>
        <taxon>Sphingomonadales</taxon>
        <taxon>Sphingosinicellaceae</taxon>
        <taxon>Sandarakinorhabdus</taxon>
    </lineage>
</organism>
<keyword evidence="2" id="KW-1185">Reference proteome</keyword>
<dbReference type="InterPro" id="IPR014710">
    <property type="entry name" value="RmlC-like_jellyroll"/>
</dbReference>
<dbReference type="InterPro" id="IPR047142">
    <property type="entry name" value="OryJ/VirC-like"/>
</dbReference>
<protein>
    <submittedName>
        <fullName evidence="1">Cupin domain-containing protein</fullName>
    </submittedName>
</protein>
<dbReference type="SUPFAM" id="SSF51182">
    <property type="entry name" value="RmlC-like cupins"/>
    <property type="match status" value="1"/>
</dbReference>
<comment type="caution">
    <text evidence="1">The sequence shown here is derived from an EMBL/GenBank/DDBJ whole genome shotgun (WGS) entry which is preliminary data.</text>
</comment>
<name>A0A7C9GSP7_9SPHN</name>
<dbReference type="PANTHER" id="PTHR36156">
    <property type="entry name" value="SLR2101 PROTEIN"/>
    <property type="match status" value="1"/>
</dbReference>
<dbReference type="EMBL" id="WIOL01000001">
    <property type="protein sequence ID" value="MQT15938.1"/>
    <property type="molecule type" value="Genomic_DNA"/>
</dbReference>